<reference evidence="1 2" key="1">
    <citation type="submission" date="2018-06" db="EMBL/GenBank/DDBJ databases">
        <title>Genomic Encyclopedia of Archaeal and Bacterial Type Strains, Phase II (KMG-II): from individual species to whole genera.</title>
        <authorList>
            <person name="Goeker M."/>
        </authorList>
    </citation>
    <scope>NUCLEOTIDE SEQUENCE [LARGE SCALE GENOMIC DNA]</scope>
    <source>
        <strain evidence="1 2">DSM 22011</strain>
    </source>
</reference>
<dbReference type="SUPFAM" id="SSF52540">
    <property type="entry name" value="P-loop containing nucleoside triphosphate hydrolases"/>
    <property type="match status" value="1"/>
</dbReference>
<sequence length="171" mass="18695">MLPESPTLHMLCGKIASGKSTMAAHLGATPGTVLIAEDAWLDALFADELHSLKDYVQCSSKLRRVIGPHVVALLDAGMSVVLDFPANTVAQRAWMKEMLAATEAAHQLHVFDVSDEVCLARLRARNAEGDHPFAVTEAQFHQFSSHFAVPTPEEGFDLMVHTDAYDQMPEI</sequence>
<dbReference type="OrthoDB" id="531205at2"/>
<dbReference type="Gene3D" id="3.40.50.300">
    <property type="entry name" value="P-loop containing nucleotide triphosphate hydrolases"/>
    <property type="match status" value="1"/>
</dbReference>
<dbReference type="EMBL" id="QLMG01000051">
    <property type="protein sequence ID" value="RAK11247.1"/>
    <property type="molecule type" value="Genomic_DNA"/>
</dbReference>
<evidence type="ECO:0000313" key="2">
    <source>
        <dbReference type="Proteomes" id="UP000249165"/>
    </source>
</evidence>
<name>A0A327XT54_9RHOB</name>
<evidence type="ECO:0000313" key="1">
    <source>
        <dbReference type="EMBL" id="RAK11247.1"/>
    </source>
</evidence>
<gene>
    <name evidence="1" type="ORF">ATI53_10515</name>
</gene>
<keyword evidence="2" id="KW-1185">Reference proteome</keyword>
<comment type="caution">
    <text evidence="1">The sequence shown here is derived from an EMBL/GenBank/DDBJ whole genome shotgun (WGS) entry which is preliminary data.</text>
</comment>
<keyword evidence="1" id="KW-0418">Kinase</keyword>
<dbReference type="PIRSF" id="PIRSF037081">
    <property type="entry name" value="P-loop_All4644_prd"/>
    <property type="match status" value="1"/>
</dbReference>
<proteinExistence type="predicted"/>
<dbReference type="GO" id="GO:0016301">
    <property type="term" value="F:kinase activity"/>
    <property type="evidence" value="ECO:0007669"/>
    <property type="project" value="UniProtKB-KW"/>
</dbReference>
<dbReference type="Proteomes" id="UP000249165">
    <property type="component" value="Unassembled WGS sequence"/>
</dbReference>
<keyword evidence="1" id="KW-0808">Transferase</keyword>
<dbReference type="InterPro" id="IPR017101">
    <property type="entry name" value="P-loop_ATP/GTP-bd_All4644_prd"/>
</dbReference>
<dbReference type="Pfam" id="PF13671">
    <property type="entry name" value="AAA_33"/>
    <property type="match status" value="1"/>
</dbReference>
<dbReference type="InterPro" id="IPR027417">
    <property type="entry name" value="P-loop_NTPase"/>
</dbReference>
<accession>A0A327XT54</accession>
<protein>
    <submittedName>
        <fullName evidence="1">Putative kinase</fullName>
    </submittedName>
</protein>
<dbReference type="RefSeq" id="WP_009507216.1">
    <property type="nucleotide sequence ID" value="NZ_LIGK01000131.1"/>
</dbReference>
<organism evidence="1 2">
    <name type="scientific">Salipiger aestuarii</name>
    <dbReference type="NCBI Taxonomy" id="568098"/>
    <lineage>
        <taxon>Bacteria</taxon>
        <taxon>Pseudomonadati</taxon>
        <taxon>Pseudomonadota</taxon>
        <taxon>Alphaproteobacteria</taxon>
        <taxon>Rhodobacterales</taxon>
        <taxon>Roseobacteraceae</taxon>
        <taxon>Salipiger</taxon>
    </lineage>
</organism>
<dbReference type="AlphaFoldDB" id="A0A327XT54"/>